<comment type="subcellular location">
    <subcellularLocation>
        <location evidence="2">Membrane</location>
        <topology evidence="2">Multi-pass membrane protein</topology>
    </subcellularLocation>
</comment>
<dbReference type="EMBL" id="CP070371">
    <property type="protein sequence ID" value="QRZ15659.1"/>
    <property type="molecule type" value="Genomic_DNA"/>
</dbReference>
<dbReference type="RefSeq" id="WP_205296606.1">
    <property type="nucleotide sequence ID" value="NZ_CP070371.1"/>
</dbReference>
<feature type="transmembrane region" description="Helical" evidence="9">
    <location>
        <begin position="196"/>
        <end position="216"/>
    </location>
</feature>
<dbReference type="PROSITE" id="PS50850">
    <property type="entry name" value="MFS"/>
    <property type="match status" value="1"/>
</dbReference>
<gene>
    <name evidence="11" type="ORF">JWJ88_15180</name>
</gene>
<feature type="transmembrane region" description="Helical" evidence="9">
    <location>
        <begin position="315"/>
        <end position="333"/>
    </location>
</feature>
<evidence type="ECO:0000256" key="9">
    <source>
        <dbReference type="SAM" id="Phobius"/>
    </source>
</evidence>
<evidence type="ECO:0000256" key="8">
    <source>
        <dbReference type="SAM" id="MobiDB-lite"/>
    </source>
</evidence>
<keyword evidence="7 9" id="KW-0472">Membrane</keyword>
<evidence type="ECO:0000256" key="6">
    <source>
        <dbReference type="ARBA" id="ARBA00022989"/>
    </source>
</evidence>
<keyword evidence="12" id="KW-1185">Reference proteome</keyword>
<keyword evidence="4" id="KW-0813">Transport</keyword>
<dbReference type="CDD" id="cd17330">
    <property type="entry name" value="MFS_SLC46_TetA_like"/>
    <property type="match status" value="1"/>
</dbReference>
<keyword evidence="6 9" id="KW-1133">Transmembrane helix</keyword>
<evidence type="ECO:0000256" key="5">
    <source>
        <dbReference type="ARBA" id="ARBA00022692"/>
    </source>
</evidence>
<organism evidence="11 12">
    <name type="scientific">Paracoccus methylovorus</name>
    <dbReference type="NCBI Taxonomy" id="2812658"/>
    <lineage>
        <taxon>Bacteria</taxon>
        <taxon>Pseudomonadati</taxon>
        <taxon>Pseudomonadota</taxon>
        <taxon>Alphaproteobacteria</taxon>
        <taxon>Rhodobacterales</taxon>
        <taxon>Paracoccaceae</taxon>
        <taxon>Paracoccus</taxon>
    </lineage>
</organism>
<feature type="compositionally biased region" description="Polar residues" evidence="8">
    <location>
        <begin position="1"/>
        <end position="18"/>
    </location>
</feature>
<evidence type="ECO:0000313" key="12">
    <source>
        <dbReference type="Proteomes" id="UP000663629"/>
    </source>
</evidence>
<dbReference type="PANTHER" id="PTHR23504">
    <property type="entry name" value="MAJOR FACILITATOR SUPERFAMILY DOMAIN-CONTAINING PROTEIN 10"/>
    <property type="match status" value="1"/>
</dbReference>
<evidence type="ECO:0000259" key="10">
    <source>
        <dbReference type="PROSITE" id="PS50850"/>
    </source>
</evidence>
<feature type="transmembrane region" description="Helical" evidence="9">
    <location>
        <begin position="168"/>
        <end position="190"/>
    </location>
</feature>
<dbReference type="SUPFAM" id="SSF103473">
    <property type="entry name" value="MFS general substrate transporter"/>
    <property type="match status" value="1"/>
</dbReference>
<dbReference type="Proteomes" id="UP000663629">
    <property type="component" value="Chromosome 2"/>
</dbReference>
<sequence length="435" mass="46225">MSGRQQPTSRRSFATQMRANRRNREMNDAATADDAAPERLDWRLMLPVFLVVSLYAASAASTLPILPFYIQEMGGTPLILGIVMGTEALTHLVAAPLIGQLSDRLGRKRILLATQATAFVSLLLLGLAQAVIPVLLARMLFGFTGGTFAAAAAYAADHSSPANRRQAIGTLHAGVGLGGIVGAGISGYLSDISLTAPIYAAMVLSAVSFTVTALWLKRSPAASQTPDASREVSFRSIVGSPLIRVLVVVLLCYFFAYGMYSSQLANYLQASFVTPENPFGPRELGYVLAADGAINILVQLFLLRWLGRFFTVRRLIIFICAIVATGYMTVGLATTLPVLVLAILCVSFGDAMARPTFFSALSVHAPQERQGIVIGTTQSLIALTDVASPVFAGLLIGQALYGLWTGVIIALVALTAAIAWRHLPAVDPETAARAD</sequence>
<evidence type="ECO:0000256" key="3">
    <source>
        <dbReference type="ARBA" id="ARBA00007520"/>
    </source>
</evidence>
<feature type="transmembrane region" description="Helical" evidence="9">
    <location>
        <begin position="110"/>
        <end position="132"/>
    </location>
</feature>
<feature type="domain" description="Major facilitator superfamily (MFS) profile" evidence="10">
    <location>
        <begin position="44"/>
        <end position="431"/>
    </location>
</feature>
<feature type="transmembrane region" description="Helical" evidence="9">
    <location>
        <begin position="78"/>
        <end position="98"/>
    </location>
</feature>
<evidence type="ECO:0000256" key="1">
    <source>
        <dbReference type="ARBA" id="ARBA00003279"/>
    </source>
</evidence>
<proteinExistence type="inferred from homology"/>
<dbReference type="PRINTS" id="PR01035">
    <property type="entry name" value="TCRTETA"/>
</dbReference>
<dbReference type="Pfam" id="PF07690">
    <property type="entry name" value="MFS_1"/>
    <property type="match status" value="1"/>
</dbReference>
<comment type="similarity">
    <text evidence="3">Belongs to the major facilitator superfamily. TCR/Tet family.</text>
</comment>
<keyword evidence="5 9" id="KW-0812">Transmembrane</keyword>
<feature type="transmembrane region" description="Helical" evidence="9">
    <location>
        <begin position="284"/>
        <end position="303"/>
    </location>
</feature>
<feature type="transmembrane region" description="Helical" evidence="9">
    <location>
        <begin position="138"/>
        <end position="156"/>
    </location>
</feature>
<evidence type="ECO:0000256" key="7">
    <source>
        <dbReference type="ARBA" id="ARBA00023136"/>
    </source>
</evidence>
<dbReference type="InterPro" id="IPR001958">
    <property type="entry name" value="Tet-R_TetA/multi-R_MdtG-like"/>
</dbReference>
<feature type="region of interest" description="Disordered" evidence="8">
    <location>
        <begin position="1"/>
        <end position="32"/>
    </location>
</feature>
<name>A0ABX7JPR3_9RHOB</name>
<feature type="transmembrane region" description="Helical" evidence="9">
    <location>
        <begin position="401"/>
        <end position="420"/>
    </location>
</feature>
<feature type="transmembrane region" description="Helical" evidence="9">
    <location>
        <begin position="237"/>
        <end position="260"/>
    </location>
</feature>
<evidence type="ECO:0000256" key="4">
    <source>
        <dbReference type="ARBA" id="ARBA00022448"/>
    </source>
</evidence>
<dbReference type="PROSITE" id="PS00216">
    <property type="entry name" value="SUGAR_TRANSPORT_1"/>
    <property type="match status" value="1"/>
</dbReference>
<comment type="function">
    <text evidence="1">Resistance to tetracycline by an active tetracycline efflux. This is an energy-dependent process that decreases the accumulation of the antibiotic in whole cells. This protein functions as a metal-tetracycline/H(+) antiporter.</text>
</comment>
<dbReference type="InterPro" id="IPR005829">
    <property type="entry name" value="Sugar_transporter_CS"/>
</dbReference>
<dbReference type="InterPro" id="IPR020846">
    <property type="entry name" value="MFS_dom"/>
</dbReference>
<dbReference type="InterPro" id="IPR011701">
    <property type="entry name" value="MFS"/>
</dbReference>
<evidence type="ECO:0000313" key="11">
    <source>
        <dbReference type="EMBL" id="QRZ15659.1"/>
    </source>
</evidence>
<accession>A0ABX7JPR3</accession>
<dbReference type="Gene3D" id="1.20.1250.20">
    <property type="entry name" value="MFS general substrate transporter like domains"/>
    <property type="match status" value="1"/>
</dbReference>
<protein>
    <submittedName>
        <fullName evidence="11">MFS transporter</fullName>
    </submittedName>
</protein>
<reference evidence="11 12" key="1">
    <citation type="submission" date="2021-02" db="EMBL/GenBank/DDBJ databases">
        <title>Paracoccus methylovroum sp.nov., a new methanol and methylamine utilizing methylotrophic denitrifer.</title>
        <authorList>
            <person name="Timsy T."/>
            <person name="Behrendt U."/>
            <person name="Ulrich A."/>
            <person name="Spanner T."/>
            <person name="Foesel B.U."/>
            <person name="Horn M.A."/>
            <person name="Kolb S."/>
        </authorList>
    </citation>
    <scope>NUCLEOTIDE SEQUENCE [LARGE SCALE GENOMIC DNA]</scope>
    <source>
        <strain evidence="11 12">H4-D09</strain>
    </source>
</reference>
<dbReference type="PANTHER" id="PTHR23504:SF15">
    <property type="entry name" value="MAJOR FACILITATOR SUPERFAMILY (MFS) PROFILE DOMAIN-CONTAINING PROTEIN"/>
    <property type="match status" value="1"/>
</dbReference>
<evidence type="ECO:0000256" key="2">
    <source>
        <dbReference type="ARBA" id="ARBA00004141"/>
    </source>
</evidence>
<feature type="transmembrane region" description="Helical" evidence="9">
    <location>
        <begin position="44"/>
        <end position="66"/>
    </location>
</feature>
<dbReference type="InterPro" id="IPR036259">
    <property type="entry name" value="MFS_trans_sf"/>
</dbReference>